<keyword evidence="3" id="KW-1185">Reference proteome</keyword>
<feature type="region of interest" description="Disordered" evidence="1">
    <location>
        <begin position="1"/>
        <end position="73"/>
    </location>
</feature>
<evidence type="ECO:0000256" key="1">
    <source>
        <dbReference type="SAM" id="MobiDB-lite"/>
    </source>
</evidence>
<reference evidence="2 3" key="1">
    <citation type="journal article" date="2018" name="PLoS ONE">
        <title>The draft genome of Kipferlia bialata reveals reductive genome evolution in fornicate parasites.</title>
        <authorList>
            <person name="Tanifuji G."/>
            <person name="Takabayashi S."/>
            <person name="Kume K."/>
            <person name="Takagi M."/>
            <person name="Nakayama T."/>
            <person name="Kamikawa R."/>
            <person name="Inagaki Y."/>
            <person name="Hashimoto T."/>
        </authorList>
    </citation>
    <scope>NUCLEOTIDE SEQUENCE [LARGE SCALE GENOMIC DNA]</scope>
    <source>
        <strain evidence="2">NY0173</strain>
    </source>
</reference>
<evidence type="ECO:0000313" key="3">
    <source>
        <dbReference type="Proteomes" id="UP000265618"/>
    </source>
</evidence>
<feature type="compositionally biased region" description="Basic and acidic residues" evidence="1">
    <location>
        <begin position="23"/>
        <end position="54"/>
    </location>
</feature>
<evidence type="ECO:0000313" key="2">
    <source>
        <dbReference type="EMBL" id="GIQ83664.1"/>
    </source>
</evidence>
<organism evidence="2 3">
    <name type="scientific">Kipferlia bialata</name>
    <dbReference type="NCBI Taxonomy" id="797122"/>
    <lineage>
        <taxon>Eukaryota</taxon>
        <taxon>Metamonada</taxon>
        <taxon>Carpediemonas-like organisms</taxon>
        <taxon>Kipferlia</taxon>
    </lineage>
</organism>
<protein>
    <submittedName>
        <fullName evidence="2">Uncharacterized protein</fullName>
    </submittedName>
</protein>
<dbReference type="Proteomes" id="UP000265618">
    <property type="component" value="Unassembled WGS sequence"/>
</dbReference>
<dbReference type="AlphaFoldDB" id="A0A9K3CUP9"/>
<name>A0A9K3CUP9_9EUKA</name>
<accession>A0A9K3CUP9</accession>
<dbReference type="EMBL" id="BDIP01001133">
    <property type="protein sequence ID" value="GIQ83664.1"/>
    <property type="molecule type" value="Genomic_DNA"/>
</dbReference>
<proteinExistence type="predicted"/>
<comment type="caution">
    <text evidence="2">The sequence shown here is derived from an EMBL/GenBank/DDBJ whole genome shotgun (WGS) entry which is preliminary data.</text>
</comment>
<gene>
    <name evidence="2" type="ORF">KIPB_005018</name>
</gene>
<sequence length="73" mass="8045">MAKGKKKTSLMDILSAPTEQEEHEQAQRDMRGGRKGMGRERERPAPKKAEKPEDPGTVTAIEDPGTVTAIGQW</sequence>